<keyword evidence="2" id="KW-0472">Membrane</keyword>
<feature type="region of interest" description="Disordered" evidence="1">
    <location>
        <begin position="27"/>
        <end position="50"/>
    </location>
</feature>
<evidence type="ECO:0000313" key="3">
    <source>
        <dbReference type="EMBL" id="GAA3136659.1"/>
    </source>
</evidence>
<feature type="compositionally biased region" description="Low complexity" evidence="1">
    <location>
        <begin position="27"/>
        <end position="36"/>
    </location>
</feature>
<evidence type="ECO:0000256" key="1">
    <source>
        <dbReference type="SAM" id="MobiDB-lite"/>
    </source>
</evidence>
<organism evidence="3 4">
    <name type="scientific">Streptomyces rameus</name>
    <dbReference type="NCBI Taxonomy" id="68261"/>
    <lineage>
        <taxon>Bacteria</taxon>
        <taxon>Bacillati</taxon>
        <taxon>Actinomycetota</taxon>
        <taxon>Actinomycetes</taxon>
        <taxon>Kitasatosporales</taxon>
        <taxon>Streptomycetaceae</taxon>
        <taxon>Streptomyces</taxon>
    </lineage>
</organism>
<evidence type="ECO:0000313" key="4">
    <source>
        <dbReference type="Proteomes" id="UP001500893"/>
    </source>
</evidence>
<dbReference type="EMBL" id="BAAAVM010000027">
    <property type="protein sequence ID" value="GAA3136659.1"/>
    <property type="molecule type" value="Genomic_DNA"/>
</dbReference>
<accession>A0ABP6N5B4</accession>
<keyword evidence="2" id="KW-0812">Transmembrane</keyword>
<evidence type="ECO:0000256" key="2">
    <source>
        <dbReference type="SAM" id="Phobius"/>
    </source>
</evidence>
<dbReference type="Proteomes" id="UP001500893">
    <property type="component" value="Unassembled WGS sequence"/>
</dbReference>
<gene>
    <name evidence="3" type="ORF">GCM10010521_23550</name>
</gene>
<dbReference type="RefSeq" id="WP_345049855.1">
    <property type="nucleotide sequence ID" value="NZ_BAAAVM010000027.1"/>
</dbReference>
<feature type="compositionally biased region" description="Low complexity" evidence="1">
    <location>
        <begin position="91"/>
        <end position="111"/>
    </location>
</feature>
<proteinExistence type="predicted"/>
<keyword evidence="2" id="KW-1133">Transmembrane helix</keyword>
<keyword evidence="4" id="KW-1185">Reference proteome</keyword>
<protein>
    <submittedName>
        <fullName evidence="3">Uncharacterized protein</fullName>
    </submittedName>
</protein>
<feature type="region of interest" description="Disordered" evidence="1">
    <location>
        <begin position="79"/>
        <end position="117"/>
    </location>
</feature>
<sequence length="117" mass="11793">MNDCGPGTGSGTAAEPVEQRLRAALAARAHAVGPADLRPPRPPAGPVRSRRVVARRTVAGLLALAAVAALVFFTMRGGASRPAEPARPAHPRTGTPSPAPSTVTPSTAQPSPSAPRP</sequence>
<feature type="transmembrane region" description="Helical" evidence="2">
    <location>
        <begin position="58"/>
        <end position="75"/>
    </location>
</feature>
<reference evidence="4" key="1">
    <citation type="journal article" date="2019" name="Int. J. Syst. Evol. Microbiol.">
        <title>The Global Catalogue of Microorganisms (GCM) 10K type strain sequencing project: providing services to taxonomists for standard genome sequencing and annotation.</title>
        <authorList>
            <consortium name="The Broad Institute Genomics Platform"/>
            <consortium name="The Broad Institute Genome Sequencing Center for Infectious Disease"/>
            <person name="Wu L."/>
            <person name="Ma J."/>
        </authorList>
    </citation>
    <scope>NUCLEOTIDE SEQUENCE [LARGE SCALE GENOMIC DNA]</scope>
    <source>
        <strain evidence="4">JCM 11574</strain>
    </source>
</reference>
<name>A0ABP6N5B4_9ACTN</name>
<comment type="caution">
    <text evidence="3">The sequence shown here is derived from an EMBL/GenBank/DDBJ whole genome shotgun (WGS) entry which is preliminary data.</text>
</comment>